<dbReference type="InterPro" id="IPR050289">
    <property type="entry name" value="TorD/DmsD_chaperones"/>
</dbReference>
<dbReference type="PANTHER" id="PTHR34227">
    <property type="entry name" value="CHAPERONE PROTEIN YCDY"/>
    <property type="match status" value="1"/>
</dbReference>
<keyword evidence="1" id="KW-0143">Chaperone</keyword>
<dbReference type="Proteomes" id="UP000541109">
    <property type="component" value="Unassembled WGS sequence"/>
</dbReference>
<dbReference type="InterPro" id="IPR020945">
    <property type="entry name" value="DMSO/NO3_reduct_chaperone"/>
</dbReference>
<accession>A0A839AD86</accession>
<dbReference type="RefSeq" id="WP_182163156.1">
    <property type="nucleotide sequence ID" value="NZ_JACFXV010000043.1"/>
</dbReference>
<evidence type="ECO:0000256" key="1">
    <source>
        <dbReference type="ARBA" id="ARBA00023186"/>
    </source>
</evidence>
<dbReference type="Gene3D" id="1.10.3480.10">
    <property type="entry name" value="TorD-like"/>
    <property type="match status" value="1"/>
</dbReference>
<dbReference type="SUPFAM" id="SSF89155">
    <property type="entry name" value="TorD-like"/>
    <property type="match status" value="1"/>
</dbReference>
<protein>
    <submittedName>
        <fullName evidence="3">Molecular chaperone TorD family protein</fullName>
    </submittedName>
</protein>
<sequence>MTVADTPSQQSRSTKAPKGEIGQGGIAHARIADEDQDRAALYNLLGSALERPVGGEWLTAASRLVGGDGPLGEAIDALALAASRMSAQSAAREYQDLFIGIGRGELVPFGSYYLTGFLHEKPLALLRADMAKLGVERDPASKEPEDHAAALCQMMAGFIAGAFGPSLPLDEQKRFYVAHVGSWMPYFFRDLENAQSGQIYKEIGRIGRLFLEIEGRAFEMVN</sequence>
<dbReference type="InterPro" id="IPR036411">
    <property type="entry name" value="TorD-like_sf"/>
</dbReference>
<dbReference type="AlphaFoldDB" id="A0A839AD86"/>
<reference evidence="3 4" key="1">
    <citation type="submission" date="2020-07" db="EMBL/GenBank/DDBJ databases">
        <title>Stappia sp., F7233, whole genome shotgun sequencing project.</title>
        <authorList>
            <person name="Jiang S."/>
            <person name="Liu Z.W."/>
            <person name="Du Z.J."/>
        </authorList>
    </citation>
    <scope>NUCLEOTIDE SEQUENCE [LARGE SCALE GENOMIC DNA]</scope>
    <source>
        <strain evidence="3 4">F7233</strain>
    </source>
</reference>
<evidence type="ECO:0000313" key="3">
    <source>
        <dbReference type="EMBL" id="MBA5776609.1"/>
    </source>
</evidence>
<dbReference type="EMBL" id="JACFXV010000043">
    <property type="protein sequence ID" value="MBA5776609.1"/>
    <property type="molecule type" value="Genomic_DNA"/>
</dbReference>
<keyword evidence="4" id="KW-1185">Reference proteome</keyword>
<feature type="compositionally biased region" description="Polar residues" evidence="2">
    <location>
        <begin position="1"/>
        <end position="14"/>
    </location>
</feature>
<name>A0A839AD86_9HYPH</name>
<feature type="region of interest" description="Disordered" evidence="2">
    <location>
        <begin position="1"/>
        <end position="24"/>
    </location>
</feature>
<evidence type="ECO:0000313" key="4">
    <source>
        <dbReference type="Proteomes" id="UP000541109"/>
    </source>
</evidence>
<comment type="caution">
    <text evidence="3">The sequence shown here is derived from an EMBL/GenBank/DDBJ whole genome shotgun (WGS) entry which is preliminary data.</text>
</comment>
<gene>
    <name evidence="3" type="ORF">H2509_05660</name>
</gene>
<organism evidence="3 4">
    <name type="scientific">Stappia albiluteola</name>
    <dbReference type="NCBI Taxonomy" id="2758565"/>
    <lineage>
        <taxon>Bacteria</taxon>
        <taxon>Pseudomonadati</taxon>
        <taxon>Pseudomonadota</taxon>
        <taxon>Alphaproteobacteria</taxon>
        <taxon>Hyphomicrobiales</taxon>
        <taxon>Stappiaceae</taxon>
        <taxon>Stappia</taxon>
    </lineage>
</organism>
<evidence type="ECO:0000256" key="2">
    <source>
        <dbReference type="SAM" id="MobiDB-lite"/>
    </source>
</evidence>
<dbReference type="Pfam" id="PF02613">
    <property type="entry name" value="Nitrate_red_del"/>
    <property type="match status" value="1"/>
</dbReference>
<dbReference type="PANTHER" id="PTHR34227:SF1">
    <property type="entry name" value="DIMETHYL SULFOXIDE REDUCTASE CHAPERONE-RELATED"/>
    <property type="match status" value="1"/>
</dbReference>
<proteinExistence type="predicted"/>